<sequence length="140" mass="15749">MCTKWFVLVFMLSLISLMISDVGAKPKGSRKKPVSLFPAGEKTTSWCNATDIEQSIREKGCEDKVIPNKACVGQCFSYYSPGTFPSKRRMNYCDVCKPSLKSWTVVSLNCPGKKLPQVDKLVEMIYKCECEKCAKGTIKW</sequence>
<feature type="domain" description="CTCK" evidence="6">
    <location>
        <begin position="49"/>
        <end position="134"/>
    </location>
</feature>
<keyword evidence="8" id="KW-1185">Reference proteome</keyword>
<keyword evidence="7" id="KW-0378">Hydrolase</keyword>
<evidence type="ECO:0000313" key="7">
    <source>
        <dbReference type="EMBL" id="KAJ7393287.1"/>
    </source>
</evidence>
<dbReference type="GO" id="GO:0048018">
    <property type="term" value="F:receptor ligand activity"/>
    <property type="evidence" value="ECO:0007669"/>
    <property type="project" value="TreeGrafter"/>
</dbReference>
<gene>
    <name evidence="7" type="primary">NBL1</name>
    <name evidence="7" type="ORF">OS493_006256</name>
</gene>
<dbReference type="SMART" id="SM00041">
    <property type="entry name" value="CT"/>
    <property type="match status" value="1"/>
</dbReference>
<reference evidence="7" key="1">
    <citation type="submission" date="2023-01" db="EMBL/GenBank/DDBJ databases">
        <title>Genome assembly of the deep-sea coral Lophelia pertusa.</title>
        <authorList>
            <person name="Herrera S."/>
            <person name="Cordes E."/>
        </authorList>
    </citation>
    <scope>NUCLEOTIDE SEQUENCE</scope>
    <source>
        <strain evidence="7">USNM1676648</strain>
        <tissue evidence="7">Polyp</tissue>
    </source>
</reference>
<keyword evidence="2" id="KW-0964">Secreted</keyword>
<dbReference type="InterPro" id="IPR006207">
    <property type="entry name" value="Cys_knot_C"/>
</dbReference>
<dbReference type="EMBL" id="MU825398">
    <property type="protein sequence ID" value="KAJ7393287.1"/>
    <property type="molecule type" value="Genomic_DNA"/>
</dbReference>
<comment type="subcellular location">
    <subcellularLocation>
        <location evidence="1">Secreted</location>
    </subcellularLocation>
</comment>
<feature type="signal peptide" evidence="5">
    <location>
        <begin position="1"/>
        <end position="24"/>
    </location>
</feature>
<dbReference type="GO" id="GO:0038098">
    <property type="term" value="P:sequestering of BMP from receptor via BMP binding"/>
    <property type="evidence" value="ECO:0007669"/>
    <property type="project" value="TreeGrafter"/>
</dbReference>
<evidence type="ECO:0000256" key="4">
    <source>
        <dbReference type="ARBA" id="ARBA00023157"/>
    </source>
</evidence>
<dbReference type="OrthoDB" id="5980575at2759"/>
<dbReference type="PANTHER" id="PTHR15283:SF5">
    <property type="entry name" value="NEUROBLASTOMA SUPPRESSOR OF TUMORIGENICITY 1"/>
    <property type="match status" value="1"/>
</dbReference>
<proteinExistence type="predicted"/>
<evidence type="ECO:0000256" key="2">
    <source>
        <dbReference type="ARBA" id="ARBA00022525"/>
    </source>
</evidence>
<dbReference type="AlphaFoldDB" id="A0A9X0A4K0"/>
<evidence type="ECO:0000313" key="8">
    <source>
        <dbReference type="Proteomes" id="UP001163046"/>
    </source>
</evidence>
<evidence type="ECO:0000256" key="5">
    <source>
        <dbReference type="SAM" id="SignalP"/>
    </source>
</evidence>
<dbReference type="InterPro" id="IPR029034">
    <property type="entry name" value="Cystine-knot_cytokine"/>
</dbReference>
<comment type="caution">
    <text evidence="7">The sequence shown here is derived from an EMBL/GenBank/DDBJ whole genome shotgun (WGS) entry which is preliminary data.</text>
</comment>
<accession>A0A9X0A4K0</accession>
<dbReference type="PANTHER" id="PTHR15283">
    <property type="entry name" value="GREMLIN 1"/>
    <property type="match status" value="1"/>
</dbReference>
<feature type="chain" id="PRO_5040888710" evidence="5">
    <location>
        <begin position="25"/>
        <end position="140"/>
    </location>
</feature>
<evidence type="ECO:0000256" key="3">
    <source>
        <dbReference type="ARBA" id="ARBA00022729"/>
    </source>
</evidence>
<dbReference type="InterPro" id="IPR004133">
    <property type="entry name" value="DAN_dom"/>
</dbReference>
<name>A0A9X0A4K0_9CNID</name>
<dbReference type="EC" id="3.2.1.35" evidence="7"/>
<dbReference type="GO" id="GO:0036122">
    <property type="term" value="F:BMP binding"/>
    <property type="evidence" value="ECO:0007669"/>
    <property type="project" value="TreeGrafter"/>
</dbReference>
<dbReference type="GO" id="GO:0004415">
    <property type="term" value="F:hyalurononglucosaminidase activity"/>
    <property type="evidence" value="ECO:0007669"/>
    <property type="project" value="UniProtKB-EC"/>
</dbReference>
<dbReference type="Gene3D" id="2.10.90.10">
    <property type="entry name" value="Cystine-knot cytokines"/>
    <property type="match status" value="1"/>
</dbReference>
<evidence type="ECO:0000256" key="1">
    <source>
        <dbReference type="ARBA" id="ARBA00004613"/>
    </source>
</evidence>
<keyword evidence="4" id="KW-1015">Disulfide bond</keyword>
<keyword evidence="7" id="KW-0326">Glycosidase</keyword>
<evidence type="ECO:0000259" key="6">
    <source>
        <dbReference type="SMART" id="SM00041"/>
    </source>
</evidence>
<dbReference type="Pfam" id="PF03045">
    <property type="entry name" value="DAN"/>
    <property type="match status" value="1"/>
</dbReference>
<dbReference type="GO" id="GO:0005615">
    <property type="term" value="C:extracellular space"/>
    <property type="evidence" value="ECO:0007669"/>
    <property type="project" value="TreeGrafter"/>
</dbReference>
<keyword evidence="3 5" id="KW-0732">Signal</keyword>
<dbReference type="GO" id="GO:0009887">
    <property type="term" value="P:animal organ morphogenesis"/>
    <property type="evidence" value="ECO:0007669"/>
    <property type="project" value="TreeGrafter"/>
</dbReference>
<dbReference type="Proteomes" id="UP001163046">
    <property type="component" value="Unassembled WGS sequence"/>
</dbReference>
<organism evidence="7 8">
    <name type="scientific">Desmophyllum pertusum</name>
    <dbReference type="NCBI Taxonomy" id="174260"/>
    <lineage>
        <taxon>Eukaryota</taxon>
        <taxon>Metazoa</taxon>
        <taxon>Cnidaria</taxon>
        <taxon>Anthozoa</taxon>
        <taxon>Hexacorallia</taxon>
        <taxon>Scleractinia</taxon>
        <taxon>Caryophylliina</taxon>
        <taxon>Caryophylliidae</taxon>
        <taxon>Desmophyllum</taxon>
    </lineage>
</organism>
<protein>
    <submittedName>
        <fullName evidence="7">Borealin</fullName>
        <ecNumber evidence="7">3.2.1.35</ecNumber>
    </submittedName>
</protein>